<name>A0A419ES64_9BACT</name>
<dbReference type="InterPro" id="IPR026022">
    <property type="entry name" value="PhoU_dom"/>
</dbReference>
<comment type="caution">
    <text evidence="10">The sequence shown here is derived from an EMBL/GenBank/DDBJ whole genome shotgun (WGS) entry which is preliminary data.</text>
</comment>
<evidence type="ECO:0000313" key="10">
    <source>
        <dbReference type="EMBL" id="RJP66428.1"/>
    </source>
</evidence>
<dbReference type="Proteomes" id="UP000285961">
    <property type="component" value="Unassembled WGS sequence"/>
</dbReference>
<dbReference type="PANTHER" id="PTHR42930">
    <property type="entry name" value="PHOSPHATE-SPECIFIC TRANSPORT SYSTEM ACCESSORY PROTEIN PHOU"/>
    <property type="match status" value="1"/>
</dbReference>
<dbReference type="Pfam" id="PF01895">
    <property type="entry name" value="PhoU"/>
    <property type="match status" value="2"/>
</dbReference>
<gene>
    <name evidence="10" type="primary">phoU</name>
    <name evidence="10" type="ORF">C4532_16055</name>
</gene>
<evidence type="ECO:0000256" key="7">
    <source>
        <dbReference type="ARBA" id="ARBA00056181"/>
    </source>
</evidence>
<evidence type="ECO:0000256" key="3">
    <source>
        <dbReference type="ARBA" id="ARBA00011738"/>
    </source>
</evidence>
<dbReference type="SUPFAM" id="SSF109755">
    <property type="entry name" value="PhoU-like"/>
    <property type="match status" value="1"/>
</dbReference>
<dbReference type="EMBL" id="QZKI01000116">
    <property type="protein sequence ID" value="RJP66428.1"/>
    <property type="molecule type" value="Genomic_DNA"/>
</dbReference>
<keyword evidence="5 8" id="KW-0963">Cytoplasm</keyword>
<proteinExistence type="inferred from homology"/>
<dbReference type="GO" id="GO:0045936">
    <property type="term" value="P:negative regulation of phosphate metabolic process"/>
    <property type="evidence" value="ECO:0007669"/>
    <property type="project" value="InterPro"/>
</dbReference>
<dbReference type="FunFam" id="1.20.58.220:FF:000004">
    <property type="entry name" value="Phosphate-specific transport system accessory protein PhoU"/>
    <property type="match status" value="1"/>
</dbReference>
<dbReference type="PIRSF" id="PIRSF003107">
    <property type="entry name" value="PhoU"/>
    <property type="match status" value="1"/>
</dbReference>
<comment type="subunit">
    <text evidence="3 8">Homodimer.</text>
</comment>
<comment type="subcellular location">
    <subcellularLocation>
        <location evidence="1 8">Cytoplasm</location>
    </subcellularLocation>
</comment>
<evidence type="ECO:0000256" key="8">
    <source>
        <dbReference type="PIRNR" id="PIRNR003107"/>
    </source>
</evidence>
<dbReference type="GO" id="GO:0006817">
    <property type="term" value="P:phosphate ion transport"/>
    <property type="evidence" value="ECO:0007669"/>
    <property type="project" value="UniProtKB-KW"/>
</dbReference>
<sequence>MVVHLQKEIEKLKKNILYLAAVVEENVRRAVRSIETRDSKLAEKVIEVDLEIDRREVWIEEDCLKILALHQPVAIDLRFITAVLKLNNDLERIGDLAVNIAERSIYLSSTERTDATFDYRPMIQKTEAMLNESLNALVNMNPQLARKVCEADDDVDEMERRIVAHAEEAIRKNPEQADRLLHHMFVARHLERIADHATNIAEDVIYMVEGEIVRHGIKIRDGRQEPR</sequence>
<dbReference type="Gene3D" id="1.20.58.220">
    <property type="entry name" value="Phosphate transport system protein phou homolog 2, domain 2"/>
    <property type="match status" value="1"/>
</dbReference>
<keyword evidence="4 8" id="KW-0813">Transport</keyword>
<dbReference type="GO" id="GO:0005737">
    <property type="term" value="C:cytoplasm"/>
    <property type="evidence" value="ECO:0007669"/>
    <property type="project" value="UniProtKB-SubCell"/>
</dbReference>
<evidence type="ECO:0000256" key="2">
    <source>
        <dbReference type="ARBA" id="ARBA00008107"/>
    </source>
</evidence>
<feature type="domain" description="PhoU" evidence="9">
    <location>
        <begin position="19"/>
        <end position="103"/>
    </location>
</feature>
<dbReference type="NCBIfam" id="TIGR02135">
    <property type="entry name" value="phoU_full"/>
    <property type="match status" value="1"/>
</dbReference>
<evidence type="ECO:0000313" key="11">
    <source>
        <dbReference type="Proteomes" id="UP000285961"/>
    </source>
</evidence>
<evidence type="ECO:0000256" key="6">
    <source>
        <dbReference type="ARBA" id="ARBA00022592"/>
    </source>
</evidence>
<dbReference type="InterPro" id="IPR028366">
    <property type="entry name" value="PhoU"/>
</dbReference>
<protein>
    <recommendedName>
        <fullName evidence="8">Phosphate-specific transport system accessory protein PhoU</fullName>
    </recommendedName>
</protein>
<dbReference type="InterPro" id="IPR038078">
    <property type="entry name" value="PhoU-like_sf"/>
</dbReference>
<evidence type="ECO:0000259" key="9">
    <source>
        <dbReference type="Pfam" id="PF01895"/>
    </source>
</evidence>
<evidence type="ECO:0000256" key="5">
    <source>
        <dbReference type="ARBA" id="ARBA00022490"/>
    </source>
</evidence>
<evidence type="ECO:0000256" key="1">
    <source>
        <dbReference type="ARBA" id="ARBA00004496"/>
    </source>
</evidence>
<organism evidence="10 11">
    <name type="scientific">Candidatus Abyssobacteria bacterium SURF_17</name>
    <dbReference type="NCBI Taxonomy" id="2093361"/>
    <lineage>
        <taxon>Bacteria</taxon>
        <taxon>Pseudomonadati</taxon>
        <taxon>Candidatus Hydrogenedentota</taxon>
        <taxon>Candidatus Abyssobacteria</taxon>
    </lineage>
</organism>
<comment type="similarity">
    <text evidence="2 8">Belongs to the PhoU family.</text>
</comment>
<feature type="domain" description="PhoU" evidence="9">
    <location>
        <begin position="122"/>
        <end position="204"/>
    </location>
</feature>
<dbReference type="PANTHER" id="PTHR42930:SF3">
    <property type="entry name" value="PHOSPHATE-SPECIFIC TRANSPORT SYSTEM ACCESSORY PROTEIN PHOU"/>
    <property type="match status" value="1"/>
</dbReference>
<keyword evidence="6 8" id="KW-0592">Phosphate transport</keyword>
<reference evidence="10 11" key="1">
    <citation type="journal article" date="2017" name="ISME J.">
        <title>Energy and carbon metabolisms in a deep terrestrial subsurface fluid microbial community.</title>
        <authorList>
            <person name="Momper L."/>
            <person name="Jungbluth S.P."/>
            <person name="Lee M.D."/>
            <person name="Amend J.P."/>
        </authorList>
    </citation>
    <scope>NUCLEOTIDE SEQUENCE [LARGE SCALE GENOMIC DNA]</scope>
    <source>
        <strain evidence="10">SURF_17</strain>
    </source>
</reference>
<dbReference type="AlphaFoldDB" id="A0A419ES64"/>
<evidence type="ECO:0000256" key="4">
    <source>
        <dbReference type="ARBA" id="ARBA00022448"/>
    </source>
</evidence>
<dbReference type="GO" id="GO:0030643">
    <property type="term" value="P:intracellular phosphate ion homeostasis"/>
    <property type="evidence" value="ECO:0007669"/>
    <property type="project" value="InterPro"/>
</dbReference>
<accession>A0A419ES64</accession>
<comment type="function">
    <text evidence="7 8">Plays a role in the regulation of phosphate uptake.</text>
</comment>